<organism evidence="2 3">
    <name type="scientific">Talaromyces proteolyticus</name>
    <dbReference type="NCBI Taxonomy" id="1131652"/>
    <lineage>
        <taxon>Eukaryota</taxon>
        <taxon>Fungi</taxon>
        <taxon>Dikarya</taxon>
        <taxon>Ascomycota</taxon>
        <taxon>Pezizomycotina</taxon>
        <taxon>Eurotiomycetes</taxon>
        <taxon>Eurotiomycetidae</taxon>
        <taxon>Eurotiales</taxon>
        <taxon>Trichocomaceae</taxon>
        <taxon>Talaromyces</taxon>
        <taxon>Talaromyces sect. Bacilispori</taxon>
    </lineage>
</organism>
<keyword evidence="1" id="KW-0732">Signal</keyword>
<dbReference type="AlphaFoldDB" id="A0AAD4PSQ3"/>
<name>A0AAD4PSQ3_9EURO</name>
<feature type="chain" id="PRO_5042124291" evidence="1">
    <location>
        <begin position="17"/>
        <end position="174"/>
    </location>
</feature>
<dbReference type="Proteomes" id="UP001201262">
    <property type="component" value="Unassembled WGS sequence"/>
</dbReference>
<keyword evidence="3" id="KW-1185">Reference proteome</keyword>
<evidence type="ECO:0000256" key="1">
    <source>
        <dbReference type="SAM" id="SignalP"/>
    </source>
</evidence>
<gene>
    <name evidence="2" type="ORF">BGW36DRAFT_412252</name>
</gene>
<proteinExistence type="predicted"/>
<evidence type="ECO:0000313" key="2">
    <source>
        <dbReference type="EMBL" id="KAH8689458.1"/>
    </source>
</evidence>
<dbReference type="EMBL" id="JAJTJA010000015">
    <property type="protein sequence ID" value="KAH8689458.1"/>
    <property type="molecule type" value="Genomic_DNA"/>
</dbReference>
<sequence>MKAFLPLAALIACVTAAPAARDAPSKFKLIISASDSSINNCSLQATNDNEVDIMGTLQPAQYPGEEASVFYFDSVTGDLVTDSDLTGRKRYAYTLYSNYTSSLRFDVQGAWDESYSPKFTIANDGTFSPPNNLTWSWCPDDFNVGNGIYLPGSITLGPVFHGCEALYGVKAVAA</sequence>
<comment type="caution">
    <text evidence="2">The sequence shown here is derived from an EMBL/GenBank/DDBJ whole genome shotgun (WGS) entry which is preliminary data.</text>
</comment>
<reference evidence="2" key="1">
    <citation type="submission" date="2021-12" db="EMBL/GenBank/DDBJ databases">
        <title>Convergent genome expansion in fungi linked to evolution of root-endophyte symbiosis.</title>
        <authorList>
            <consortium name="DOE Joint Genome Institute"/>
            <person name="Ke Y.-H."/>
            <person name="Bonito G."/>
            <person name="Liao H.-L."/>
            <person name="Looney B."/>
            <person name="Rojas-Flechas A."/>
            <person name="Nash J."/>
            <person name="Hameed K."/>
            <person name="Schadt C."/>
            <person name="Martin F."/>
            <person name="Crous P.W."/>
            <person name="Miettinen O."/>
            <person name="Magnuson J.K."/>
            <person name="Labbe J."/>
            <person name="Jacobson D."/>
            <person name="Doktycz M.J."/>
            <person name="Veneault-Fourrey C."/>
            <person name="Kuo A."/>
            <person name="Mondo S."/>
            <person name="Calhoun S."/>
            <person name="Riley R."/>
            <person name="Ohm R."/>
            <person name="LaButti K."/>
            <person name="Andreopoulos B."/>
            <person name="Pangilinan J."/>
            <person name="Nolan M."/>
            <person name="Tritt A."/>
            <person name="Clum A."/>
            <person name="Lipzen A."/>
            <person name="Daum C."/>
            <person name="Barry K."/>
            <person name="Grigoriev I.V."/>
            <person name="Vilgalys R."/>
        </authorList>
    </citation>
    <scope>NUCLEOTIDE SEQUENCE</scope>
    <source>
        <strain evidence="2">PMI_201</strain>
    </source>
</reference>
<feature type="signal peptide" evidence="1">
    <location>
        <begin position="1"/>
        <end position="16"/>
    </location>
</feature>
<accession>A0AAD4PSQ3</accession>
<dbReference type="RefSeq" id="XP_046065812.1">
    <property type="nucleotide sequence ID" value="XM_046219206.1"/>
</dbReference>
<protein>
    <submittedName>
        <fullName evidence="2">Uncharacterized protein</fullName>
    </submittedName>
</protein>
<dbReference type="GeneID" id="70249493"/>
<evidence type="ECO:0000313" key="3">
    <source>
        <dbReference type="Proteomes" id="UP001201262"/>
    </source>
</evidence>